<protein>
    <submittedName>
        <fullName evidence="1">Uncharacterized protein</fullName>
    </submittedName>
</protein>
<organism evidence="1 2">
    <name type="scientific">Pelagomonas calceolata</name>
    <dbReference type="NCBI Taxonomy" id="35677"/>
    <lineage>
        <taxon>Eukaryota</taxon>
        <taxon>Sar</taxon>
        <taxon>Stramenopiles</taxon>
        <taxon>Ochrophyta</taxon>
        <taxon>Pelagophyceae</taxon>
        <taxon>Pelagomonadales</taxon>
        <taxon>Pelagomonadaceae</taxon>
        <taxon>Pelagomonas</taxon>
    </lineage>
</organism>
<name>A0A8J2S9I3_9STRA</name>
<dbReference type="Proteomes" id="UP000789595">
    <property type="component" value="Unassembled WGS sequence"/>
</dbReference>
<evidence type="ECO:0000313" key="2">
    <source>
        <dbReference type="Proteomes" id="UP000789595"/>
    </source>
</evidence>
<keyword evidence="2" id="KW-1185">Reference proteome</keyword>
<dbReference type="EMBL" id="CAKKNE010000001">
    <property type="protein sequence ID" value="CAH0366267.1"/>
    <property type="molecule type" value="Genomic_DNA"/>
</dbReference>
<evidence type="ECO:0000313" key="1">
    <source>
        <dbReference type="EMBL" id="CAH0366267.1"/>
    </source>
</evidence>
<sequence length="395" mass="42608">MPLTNGHRRRRRRWALAAALSTAQAYAPRLTTRALPTRSSSTRALRTRRSVAVVEMPPPPINWADDALADAPWEPAQALEAPPLSPAIPKQPPVDLRIEATLANATVKQTTISAIIGGGCCGYVAGWCLLSSLVRLGTVAGATTAGLLVVLPPPPLAANTLWFDVDGDPRGTARRTAYLWARACAAFVLVARDSLKRLWQSLWRRYGPALEGVSNQIVTFDFESLQKQTAQVTRDTAKNIIELGADVDRKFNLGGKLKGAAKTTLDVITPGHDDEWRDDGTPVRPAVSAGEGLKRVRRRVGSAATRARDWMLGRDEVVEKEPPSSMQQLSTALFLMLPAIFVVAVDHREEVMASWESLSKVAAAAVAAAAIEASNSPMAALSFMAEHGHAPQHFV</sequence>
<accession>A0A8J2S9I3</accession>
<comment type="caution">
    <text evidence="1">The sequence shown here is derived from an EMBL/GenBank/DDBJ whole genome shotgun (WGS) entry which is preliminary data.</text>
</comment>
<reference evidence="1" key="1">
    <citation type="submission" date="2021-11" db="EMBL/GenBank/DDBJ databases">
        <authorList>
            <consortium name="Genoscope - CEA"/>
            <person name="William W."/>
        </authorList>
    </citation>
    <scope>NUCLEOTIDE SEQUENCE</scope>
</reference>
<gene>
    <name evidence="1" type="ORF">PECAL_1P27490</name>
</gene>
<proteinExistence type="predicted"/>
<dbReference type="AlphaFoldDB" id="A0A8J2S9I3"/>